<evidence type="ECO:0000313" key="3">
    <source>
        <dbReference type="Proteomes" id="UP000299102"/>
    </source>
</evidence>
<comment type="caution">
    <text evidence="2">The sequence shown here is derived from an EMBL/GenBank/DDBJ whole genome shotgun (WGS) entry which is preliminary data.</text>
</comment>
<evidence type="ECO:0000313" key="2">
    <source>
        <dbReference type="EMBL" id="GBP91547.1"/>
    </source>
</evidence>
<feature type="region of interest" description="Disordered" evidence="1">
    <location>
        <begin position="1"/>
        <end position="30"/>
    </location>
</feature>
<dbReference type="Proteomes" id="UP000299102">
    <property type="component" value="Unassembled WGS sequence"/>
</dbReference>
<sequence>MPIRNEKERDECEKVRPTEKPYNKKQNEVSLGKKRQTSAFVFTKTIEEKIIRHRLGDVMMRGRWAHGVRAVDFGTRNLSDRQFTRLNEHWLPMSRSDTHQNCLSRVPKLGSICKEIRSNPPLPIELLPLVVFLVHKNKTL</sequence>
<accession>A0A4C1ZY47</accession>
<reference evidence="2 3" key="1">
    <citation type="journal article" date="2019" name="Commun. Biol.">
        <title>The bagworm genome reveals a unique fibroin gene that provides high tensile strength.</title>
        <authorList>
            <person name="Kono N."/>
            <person name="Nakamura H."/>
            <person name="Ohtoshi R."/>
            <person name="Tomita M."/>
            <person name="Numata K."/>
            <person name="Arakawa K."/>
        </authorList>
    </citation>
    <scope>NUCLEOTIDE SEQUENCE [LARGE SCALE GENOMIC DNA]</scope>
</reference>
<proteinExistence type="predicted"/>
<keyword evidence="3" id="KW-1185">Reference proteome</keyword>
<organism evidence="2 3">
    <name type="scientific">Eumeta variegata</name>
    <name type="common">Bagworm moth</name>
    <name type="synonym">Eumeta japonica</name>
    <dbReference type="NCBI Taxonomy" id="151549"/>
    <lineage>
        <taxon>Eukaryota</taxon>
        <taxon>Metazoa</taxon>
        <taxon>Ecdysozoa</taxon>
        <taxon>Arthropoda</taxon>
        <taxon>Hexapoda</taxon>
        <taxon>Insecta</taxon>
        <taxon>Pterygota</taxon>
        <taxon>Neoptera</taxon>
        <taxon>Endopterygota</taxon>
        <taxon>Lepidoptera</taxon>
        <taxon>Glossata</taxon>
        <taxon>Ditrysia</taxon>
        <taxon>Tineoidea</taxon>
        <taxon>Psychidae</taxon>
        <taxon>Oiketicinae</taxon>
        <taxon>Eumeta</taxon>
    </lineage>
</organism>
<dbReference type="AlphaFoldDB" id="A0A4C1ZY47"/>
<evidence type="ECO:0000256" key="1">
    <source>
        <dbReference type="SAM" id="MobiDB-lite"/>
    </source>
</evidence>
<dbReference type="EMBL" id="BGZK01002180">
    <property type="protein sequence ID" value="GBP91547.1"/>
    <property type="molecule type" value="Genomic_DNA"/>
</dbReference>
<feature type="compositionally biased region" description="Basic and acidic residues" evidence="1">
    <location>
        <begin position="1"/>
        <end position="27"/>
    </location>
</feature>
<name>A0A4C1ZY47_EUMVA</name>
<protein>
    <submittedName>
        <fullName evidence="2">Uncharacterized protein</fullName>
    </submittedName>
</protein>
<gene>
    <name evidence="2" type="ORF">EVAR_66773_1</name>
</gene>